<feature type="transmembrane region" description="Helical" evidence="8">
    <location>
        <begin position="152"/>
        <end position="170"/>
    </location>
</feature>
<dbReference type="InterPro" id="IPR005829">
    <property type="entry name" value="Sugar_transporter_CS"/>
</dbReference>
<dbReference type="InterPro" id="IPR036259">
    <property type="entry name" value="MFS_trans_sf"/>
</dbReference>
<dbReference type="PROSITE" id="PS50850">
    <property type="entry name" value="MFS"/>
    <property type="match status" value="1"/>
</dbReference>
<organism evidence="10 11">
    <name type="scientific">Fusarium culmorum</name>
    <dbReference type="NCBI Taxonomy" id="5516"/>
    <lineage>
        <taxon>Eukaryota</taxon>
        <taxon>Fungi</taxon>
        <taxon>Dikarya</taxon>
        <taxon>Ascomycota</taxon>
        <taxon>Pezizomycotina</taxon>
        <taxon>Sordariomycetes</taxon>
        <taxon>Hypocreomycetidae</taxon>
        <taxon>Hypocreales</taxon>
        <taxon>Nectriaceae</taxon>
        <taxon>Fusarium</taxon>
    </lineage>
</organism>
<keyword evidence="11" id="KW-1185">Reference proteome</keyword>
<feature type="transmembrane region" description="Helical" evidence="8">
    <location>
        <begin position="436"/>
        <end position="457"/>
    </location>
</feature>
<dbReference type="PROSITE" id="PS51257">
    <property type="entry name" value="PROKAR_LIPOPROTEIN"/>
    <property type="match status" value="1"/>
</dbReference>
<keyword evidence="5 8" id="KW-1133">Transmembrane helix</keyword>
<dbReference type="OMA" id="ATDWITN"/>
<dbReference type="InterPro" id="IPR003663">
    <property type="entry name" value="Sugar/inositol_transpt"/>
</dbReference>
<dbReference type="GO" id="GO:0005351">
    <property type="term" value="F:carbohydrate:proton symporter activity"/>
    <property type="evidence" value="ECO:0007669"/>
    <property type="project" value="TreeGrafter"/>
</dbReference>
<reference evidence="10 11" key="1">
    <citation type="submission" date="2018-02" db="EMBL/GenBank/DDBJ databases">
        <title>Fusarium culmorum secondary metabolites in fungal-bacterial-plant interactions.</title>
        <authorList>
            <person name="Schmidt R."/>
        </authorList>
    </citation>
    <scope>NUCLEOTIDE SEQUENCE [LARGE SCALE GENOMIC DNA]</scope>
    <source>
        <strain evidence="10 11">PV</strain>
    </source>
</reference>
<name>A0A2T4H161_FUSCU</name>
<evidence type="ECO:0000256" key="1">
    <source>
        <dbReference type="ARBA" id="ARBA00004141"/>
    </source>
</evidence>
<dbReference type="PROSITE" id="PS00216">
    <property type="entry name" value="SUGAR_TRANSPORT_1"/>
    <property type="match status" value="1"/>
</dbReference>
<keyword evidence="6 8" id="KW-0472">Membrane</keyword>
<evidence type="ECO:0000259" key="9">
    <source>
        <dbReference type="PROSITE" id="PS50850"/>
    </source>
</evidence>
<dbReference type="InterPro" id="IPR005828">
    <property type="entry name" value="MFS_sugar_transport-like"/>
</dbReference>
<evidence type="ECO:0000256" key="8">
    <source>
        <dbReference type="SAM" id="Phobius"/>
    </source>
</evidence>
<feature type="transmembrane region" description="Helical" evidence="8">
    <location>
        <begin position="317"/>
        <end position="337"/>
    </location>
</feature>
<accession>A0A2T4H161</accession>
<comment type="similarity">
    <text evidence="2 7">Belongs to the major facilitator superfamily. Sugar transporter (TC 2.A.1.1) family.</text>
</comment>
<sequence>MAKSSQKQPFFGFRGGWLTFWITVACATDMTLFGYDQGVFSGVVVTQDFLRLHNLVGPTKTNLLATVTAIYDIGCFFGAVIAFTIGERLGRKKAILLGTAIMSIGTVIKVTSYSLQQMIVGRIVLGIGNGINTATAPIWQTETAQAKWRGKLVILEMAMNIASFCLVNWINYSLSFVEGSVAWRFPLAFQFVFIFVLFATVPWLPESPRWLIAHGRTGEATKILACIEDKPTTSPVVTAQLHEIQYSVDYERSHTIKWKDILLRRNKDTSDTKTLRRLLLGANTQLMQQFGGINIMSYYMPTVLINSVGLTERMARLLSACNAVSYLMFSSAAILLVERWGRRGLMLLSTTGQLLSFLIITILLRYACWDRLQSPFFFLYFISFGVGMLGVPWLYPTEVNSLPMRTKGAALATGTNWITNFIVVEITPIGIQNLGWRFWIVWTVTNALFLPAIYFFYPETANRKLEDMDAYFRENPSIIVVNDKDVIIAKRPEKYIEQDQEDIRREGVEVRKVGEKISTLTLTVALSIPGKKTKAGSRLRPTPYTDRDPCHAGLEQMFMYLWWSQAVKLPLRRFPNNDVVLPLTAKYYRKMYGDKAMEWPVINNETEEVGVKEEVLGVKKEESS</sequence>
<comment type="caution">
    <text evidence="10">The sequence shown here is derived from an EMBL/GenBank/DDBJ whole genome shotgun (WGS) entry which is preliminary data.</text>
</comment>
<dbReference type="InterPro" id="IPR020846">
    <property type="entry name" value="MFS_dom"/>
</dbReference>
<dbReference type="AlphaFoldDB" id="A0A2T4H161"/>
<keyword evidence="3 7" id="KW-0813">Transport</keyword>
<dbReference type="GO" id="GO:0016020">
    <property type="term" value="C:membrane"/>
    <property type="evidence" value="ECO:0007669"/>
    <property type="project" value="UniProtKB-SubCell"/>
</dbReference>
<dbReference type="PANTHER" id="PTHR48022">
    <property type="entry name" value="PLASTIDIC GLUCOSE TRANSPORTER 4"/>
    <property type="match status" value="1"/>
</dbReference>
<evidence type="ECO:0000256" key="2">
    <source>
        <dbReference type="ARBA" id="ARBA00010992"/>
    </source>
</evidence>
<feature type="domain" description="Major facilitator superfamily (MFS) profile" evidence="9">
    <location>
        <begin position="22"/>
        <end position="461"/>
    </location>
</feature>
<evidence type="ECO:0000313" key="11">
    <source>
        <dbReference type="Proteomes" id="UP000241587"/>
    </source>
</evidence>
<dbReference type="Pfam" id="PF00083">
    <property type="entry name" value="Sugar_tr"/>
    <property type="match status" value="1"/>
</dbReference>
<dbReference type="PANTHER" id="PTHR48022:SF26">
    <property type="entry name" value="MAJOR FACILITATOR SUPERFAMILY (MFS) PROFILE DOMAIN-CONTAINING PROTEIN-RELATED"/>
    <property type="match status" value="1"/>
</dbReference>
<keyword evidence="4 8" id="KW-0812">Transmembrane</keyword>
<evidence type="ECO:0000256" key="7">
    <source>
        <dbReference type="RuleBase" id="RU003346"/>
    </source>
</evidence>
<dbReference type="SUPFAM" id="SSF103473">
    <property type="entry name" value="MFS general substrate transporter"/>
    <property type="match status" value="1"/>
</dbReference>
<feature type="transmembrane region" description="Helical" evidence="8">
    <location>
        <begin position="182"/>
        <end position="204"/>
    </location>
</feature>
<dbReference type="EMBL" id="PVEM01000003">
    <property type="protein sequence ID" value="PTD09529.1"/>
    <property type="molecule type" value="Genomic_DNA"/>
</dbReference>
<dbReference type="Proteomes" id="UP000241587">
    <property type="component" value="Unassembled WGS sequence"/>
</dbReference>
<comment type="subcellular location">
    <subcellularLocation>
        <location evidence="1">Membrane</location>
        <topology evidence="1">Multi-pass membrane protein</topology>
    </subcellularLocation>
</comment>
<gene>
    <name evidence="10" type="ORF">FCULG_00007417</name>
</gene>
<dbReference type="Gene3D" id="1.20.1250.20">
    <property type="entry name" value="MFS general substrate transporter like domains"/>
    <property type="match status" value="1"/>
</dbReference>
<evidence type="ECO:0000256" key="6">
    <source>
        <dbReference type="ARBA" id="ARBA00023136"/>
    </source>
</evidence>
<keyword evidence="10" id="KW-0762">Sugar transport</keyword>
<evidence type="ECO:0000256" key="3">
    <source>
        <dbReference type="ARBA" id="ARBA00022448"/>
    </source>
</evidence>
<feature type="transmembrane region" description="Helical" evidence="8">
    <location>
        <begin position="95"/>
        <end position="113"/>
    </location>
</feature>
<evidence type="ECO:0000313" key="10">
    <source>
        <dbReference type="EMBL" id="PTD09529.1"/>
    </source>
</evidence>
<protein>
    <submittedName>
        <fullName evidence="10">Sugar transporter STL1</fullName>
    </submittedName>
</protein>
<feature type="transmembrane region" description="Helical" evidence="8">
    <location>
        <begin position="12"/>
        <end position="35"/>
    </location>
</feature>
<dbReference type="FunFam" id="1.20.1250.20:FF:000061">
    <property type="entry name" value="MFS sugar transporter"/>
    <property type="match status" value="1"/>
</dbReference>
<proteinExistence type="inferred from homology"/>
<evidence type="ECO:0000256" key="4">
    <source>
        <dbReference type="ARBA" id="ARBA00022692"/>
    </source>
</evidence>
<dbReference type="NCBIfam" id="TIGR00879">
    <property type="entry name" value="SP"/>
    <property type="match status" value="1"/>
</dbReference>
<dbReference type="InterPro" id="IPR050360">
    <property type="entry name" value="MFS_Sugar_Transporters"/>
</dbReference>
<feature type="transmembrane region" description="Helical" evidence="8">
    <location>
        <begin position="63"/>
        <end position="83"/>
    </location>
</feature>
<feature type="transmembrane region" description="Helical" evidence="8">
    <location>
        <begin position="343"/>
        <end position="364"/>
    </location>
</feature>
<feature type="transmembrane region" description="Helical" evidence="8">
    <location>
        <begin position="376"/>
        <end position="395"/>
    </location>
</feature>
<dbReference type="OrthoDB" id="6339427at2759"/>
<evidence type="ECO:0000256" key="5">
    <source>
        <dbReference type="ARBA" id="ARBA00022989"/>
    </source>
</evidence>
<dbReference type="PRINTS" id="PR00171">
    <property type="entry name" value="SUGRTRNSPORT"/>
</dbReference>